<accession>A0A1Y1JQ00</accession>
<feature type="non-terminal residue" evidence="1">
    <location>
        <position position="209"/>
    </location>
</feature>
<organism evidence="1 2">
    <name type="scientific">Plasmodium gonderi</name>
    <dbReference type="NCBI Taxonomy" id="77519"/>
    <lineage>
        <taxon>Eukaryota</taxon>
        <taxon>Sar</taxon>
        <taxon>Alveolata</taxon>
        <taxon>Apicomplexa</taxon>
        <taxon>Aconoidasida</taxon>
        <taxon>Haemosporida</taxon>
        <taxon>Plasmodiidae</taxon>
        <taxon>Plasmodium</taxon>
        <taxon>Plasmodium (Plasmodium)</taxon>
    </lineage>
</organism>
<name>A0A1Y1JQ00_PLAGO</name>
<sequence length="209" mass="24828">MSKNSSRIFTINISNIMNLCLQTMLYLEDISNSKDTPLEKPGCIYLYYWLYKEYKEKTNIENIHRLYQSLLKHFSYEDGEYVAPKIFDNEKGYDEDDELMNIVDIYYIKETLEEIKYNKYCYTNNRCDCAWECAKKYERLKHLCSLNCDDDIHNELEDLKNKFINLGLTTGCDNVKEIIFPPSQNFSQRMPSARKNAAHRFIVPTILII</sequence>
<reference evidence="2" key="1">
    <citation type="submission" date="2017-04" db="EMBL/GenBank/DDBJ databases">
        <title>Plasmodium gonderi genome.</title>
        <authorList>
            <person name="Arisue N."/>
            <person name="Honma H."/>
            <person name="Kawai S."/>
            <person name="Tougan T."/>
            <person name="Tanabe K."/>
            <person name="Horii T."/>
        </authorList>
    </citation>
    <scope>NUCLEOTIDE SEQUENCE [LARGE SCALE GENOMIC DNA]</scope>
    <source>
        <strain evidence="2">ATCC 30045</strain>
    </source>
</reference>
<dbReference type="Proteomes" id="UP000195521">
    <property type="component" value="Unassembled WGS sequence"/>
</dbReference>
<evidence type="ECO:0000313" key="1">
    <source>
        <dbReference type="EMBL" id="GAW84561.1"/>
    </source>
</evidence>
<dbReference type="RefSeq" id="XP_028547150.1">
    <property type="nucleotide sequence ID" value="XM_028691349.1"/>
</dbReference>
<evidence type="ECO:0000313" key="2">
    <source>
        <dbReference type="Proteomes" id="UP000195521"/>
    </source>
</evidence>
<gene>
    <name evidence="1" type="ORF">PGO_003685</name>
</gene>
<comment type="caution">
    <text evidence="1">The sequence shown here is derived from an EMBL/GenBank/DDBJ whole genome shotgun (WGS) entry which is preliminary data.</text>
</comment>
<dbReference type="EMBL" id="BDQF01000438">
    <property type="protein sequence ID" value="GAW84561.1"/>
    <property type="molecule type" value="Genomic_DNA"/>
</dbReference>
<keyword evidence="2" id="KW-1185">Reference proteome</keyword>
<evidence type="ECO:0008006" key="3">
    <source>
        <dbReference type="Google" id="ProtNLM"/>
    </source>
</evidence>
<dbReference type="GeneID" id="39745369"/>
<protein>
    <recommendedName>
        <fullName evidence="3">Variable surface protein</fullName>
    </recommendedName>
</protein>
<proteinExistence type="predicted"/>
<dbReference type="AlphaFoldDB" id="A0A1Y1JQ00"/>